<proteinExistence type="predicted"/>
<evidence type="ECO:0000313" key="2">
    <source>
        <dbReference type="Proteomes" id="UP000199170"/>
    </source>
</evidence>
<sequence length="77" mass="8531">MAGDSSPSFNEPSDVAVALIEQAEELCPVHNHVTRVIGNLDISEQAFSDLYTKSNPRGFDFDAIIRTFLYQKICALL</sequence>
<evidence type="ECO:0000313" key="1">
    <source>
        <dbReference type="EMBL" id="SDY33576.1"/>
    </source>
</evidence>
<keyword evidence="2" id="KW-1185">Reference proteome</keyword>
<protein>
    <submittedName>
        <fullName evidence="1">Uncharacterized protein</fullName>
    </submittedName>
</protein>
<organism evidence="1 2">
    <name type="scientific">Halobellus clavatus</name>
    <dbReference type="NCBI Taxonomy" id="660517"/>
    <lineage>
        <taxon>Archaea</taxon>
        <taxon>Methanobacteriati</taxon>
        <taxon>Methanobacteriota</taxon>
        <taxon>Stenosarchaea group</taxon>
        <taxon>Halobacteria</taxon>
        <taxon>Halobacteriales</taxon>
        <taxon>Haloferacaceae</taxon>
        <taxon>Halobellus</taxon>
    </lineage>
</organism>
<dbReference type="Proteomes" id="UP000199170">
    <property type="component" value="Unassembled WGS sequence"/>
</dbReference>
<dbReference type="RefSeq" id="WP_139175843.1">
    <property type="nucleotide sequence ID" value="NZ_FNPB01000011.1"/>
</dbReference>
<reference evidence="2" key="1">
    <citation type="submission" date="2016-10" db="EMBL/GenBank/DDBJ databases">
        <authorList>
            <person name="Varghese N."/>
            <person name="Submissions S."/>
        </authorList>
    </citation>
    <scope>NUCLEOTIDE SEQUENCE [LARGE SCALE GENOMIC DNA]</scope>
    <source>
        <strain evidence="2">CGMCC 1.10118</strain>
    </source>
</reference>
<dbReference type="AlphaFoldDB" id="A0A1H3J0S7"/>
<dbReference type="OrthoDB" id="225944at2157"/>
<accession>A0A1H3J0S7</accession>
<gene>
    <name evidence="1" type="ORF">SAMN04487946_111115</name>
</gene>
<name>A0A1H3J0S7_9EURY</name>
<dbReference type="EMBL" id="FNPB01000011">
    <property type="protein sequence ID" value="SDY33576.1"/>
    <property type="molecule type" value="Genomic_DNA"/>
</dbReference>